<sequence length="218" mass="24748">MARSTRYRELRKAITKSRHALLPSKFDPTGTYRNPDKVHYRALSFRIMVHAEIEAYLEDRSREVLDAAWKHWKATRVPSETIICLLGYSEVALKLPPDSLGGGPNKLSYESIETPLQKAYNVWLRRSRENHGIKEANVLSLVLPLGIEHTKLGTTLLNDLSSYGLARGLVAHTSNYTITQYADPKDEFNTATNLATSLEKLDELFNCMITRLDRFAKA</sequence>
<name>A0AAU7CSL3_9BACT</name>
<evidence type="ECO:0000313" key="1">
    <source>
        <dbReference type="EMBL" id="XBH08019.1"/>
    </source>
</evidence>
<gene>
    <name evidence="1" type="ORF">V5E97_18880</name>
</gene>
<evidence type="ECO:0008006" key="2">
    <source>
        <dbReference type="Google" id="ProtNLM"/>
    </source>
</evidence>
<dbReference type="EMBL" id="CP155447">
    <property type="protein sequence ID" value="XBH08019.1"/>
    <property type="molecule type" value="Genomic_DNA"/>
</dbReference>
<dbReference type="RefSeq" id="WP_406700856.1">
    <property type="nucleotide sequence ID" value="NZ_CP155447.1"/>
</dbReference>
<protein>
    <recommendedName>
        <fullName evidence="2">RiboL-PSP-HEPN domain-containing protein</fullName>
    </recommendedName>
</protein>
<reference evidence="1" key="1">
    <citation type="submission" date="2024-05" db="EMBL/GenBank/DDBJ databases">
        <title>Planctomycetes of the genus Singulisphaera possess chitinolytic capabilities.</title>
        <authorList>
            <person name="Ivanova A."/>
        </authorList>
    </citation>
    <scope>NUCLEOTIDE SEQUENCE</scope>
    <source>
        <strain evidence="1">Ch08T</strain>
    </source>
</reference>
<accession>A0AAU7CSL3</accession>
<organism evidence="1">
    <name type="scientific">Singulisphaera sp. Ch08</name>
    <dbReference type="NCBI Taxonomy" id="3120278"/>
    <lineage>
        <taxon>Bacteria</taxon>
        <taxon>Pseudomonadati</taxon>
        <taxon>Planctomycetota</taxon>
        <taxon>Planctomycetia</taxon>
        <taxon>Isosphaerales</taxon>
        <taxon>Isosphaeraceae</taxon>
        <taxon>Singulisphaera</taxon>
    </lineage>
</organism>
<dbReference type="AlphaFoldDB" id="A0AAU7CSL3"/>
<proteinExistence type="predicted"/>